<dbReference type="Proteomes" id="UP001341444">
    <property type="component" value="Unassembled WGS sequence"/>
</dbReference>
<evidence type="ECO:0000259" key="1">
    <source>
        <dbReference type="Pfam" id="PF00561"/>
    </source>
</evidence>
<dbReference type="SUPFAM" id="SSF53474">
    <property type="entry name" value="alpha/beta-Hydrolases"/>
    <property type="match status" value="1"/>
</dbReference>
<accession>A0ABU6MJP7</accession>
<feature type="domain" description="AB hydrolase-1" evidence="1">
    <location>
        <begin position="31"/>
        <end position="139"/>
    </location>
</feature>
<dbReference type="EMBL" id="JARMAB010000025">
    <property type="protein sequence ID" value="MED1204592.1"/>
    <property type="molecule type" value="Genomic_DNA"/>
</dbReference>
<dbReference type="RefSeq" id="WP_066268151.1">
    <property type="nucleotide sequence ID" value="NZ_JARMAB010000025.1"/>
</dbReference>
<keyword evidence="2" id="KW-0378">Hydrolase</keyword>
<dbReference type="Pfam" id="PF00561">
    <property type="entry name" value="Abhydrolase_1"/>
    <property type="match status" value="1"/>
</dbReference>
<dbReference type="InterPro" id="IPR000073">
    <property type="entry name" value="AB_hydrolase_1"/>
</dbReference>
<keyword evidence="3" id="KW-1185">Reference proteome</keyword>
<sequence>MEQQVMIEWQEKGLAATVHYPESLSNTSRFPLIIICHGFTGSRQGVHRLFVNAARRLAEKEYAVLRFDYSGCGESEGEYGRTYFDEFIQQTRQAIAFGRQLEYIDSANVILLGHSLGGAIALYTAVLDGNISRLILWSAVGNPFEDIVSIVGEKAYRSFQAEGKASLDYLGYSFTKDFFDSMIPYQPLLKASAYKGDVFIIHGTADDEIPSAYSEEYDKKFCSRQKGMCESYFIQGAGHTYSSCGEKEELVRHTLSWLFKTEKQNENAEIPN</sequence>
<evidence type="ECO:0000313" key="3">
    <source>
        <dbReference type="Proteomes" id="UP001341444"/>
    </source>
</evidence>
<dbReference type="InterPro" id="IPR053145">
    <property type="entry name" value="AB_hydrolase_Est10"/>
</dbReference>
<evidence type="ECO:0000313" key="2">
    <source>
        <dbReference type="EMBL" id="MED1204592.1"/>
    </source>
</evidence>
<dbReference type="GO" id="GO:0016787">
    <property type="term" value="F:hydrolase activity"/>
    <property type="evidence" value="ECO:0007669"/>
    <property type="project" value="UniProtKB-KW"/>
</dbReference>
<proteinExistence type="predicted"/>
<reference evidence="2 3" key="1">
    <citation type="submission" date="2023-03" db="EMBL/GenBank/DDBJ databases">
        <title>Bacillus Genome Sequencing.</title>
        <authorList>
            <person name="Dunlap C."/>
        </authorList>
    </citation>
    <scope>NUCLEOTIDE SEQUENCE [LARGE SCALE GENOMIC DNA]</scope>
    <source>
        <strain evidence="2 3">B-23453</strain>
    </source>
</reference>
<dbReference type="Gene3D" id="3.40.50.1820">
    <property type="entry name" value="alpha/beta hydrolase"/>
    <property type="match status" value="1"/>
</dbReference>
<protein>
    <submittedName>
        <fullName evidence="2">Alpha/beta hydrolase</fullName>
    </submittedName>
</protein>
<organism evidence="2 3">
    <name type="scientific">Heyndrickxia acidicola</name>
    <dbReference type="NCBI Taxonomy" id="209389"/>
    <lineage>
        <taxon>Bacteria</taxon>
        <taxon>Bacillati</taxon>
        <taxon>Bacillota</taxon>
        <taxon>Bacilli</taxon>
        <taxon>Bacillales</taxon>
        <taxon>Bacillaceae</taxon>
        <taxon>Heyndrickxia</taxon>
    </lineage>
</organism>
<dbReference type="PANTHER" id="PTHR43265:SF1">
    <property type="entry name" value="ESTERASE ESTD"/>
    <property type="match status" value="1"/>
</dbReference>
<comment type="caution">
    <text evidence="2">The sequence shown here is derived from an EMBL/GenBank/DDBJ whole genome shotgun (WGS) entry which is preliminary data.</text>
</comment>
<gene>
    <name evidence="2" type="ORF">P4T90_16220</name>
</gene>
<name>A0ABU6MJP7_9BACI</name>
<dbReference type="PANTHER" id="PTHR43265">
    <property type="entry name" value="ESTERASE ESTD"/>
    <property type="match status" value="1"/>
</dbReference>
<dbReference type="InterPro" id="IPR029058">
    <property type="entry name" value="AB_hydrolase_fold"/>
</dbReference>